<accession>A0A482VZM7</accession>
<dbReference type="InterPro" id="IPR012464">
    <property type="entry name" value="DUF1676"/>
</dbReference>
<dbReference type="PANTHER" id="PTHR21879:SF6">
    <property type="entry name" value="OSIRIS 19, ISOFORM A"/>
    <property type="match status" value="1"/>
</dbReference>
<keyword evidence="4" id="KW-1185">Reference proteome</keyword>
<evidence type="ECO:0000256" key="2">
    <source>
        <dbReference type="SAM" id="SignalP"/>
    </source>
</evidence>
<dbReference type="GO" id="GO:0016020">
    <property type="term" value="C:membrane"/>
    <property type="evidence" value="ECO:0007669"/>
    <property type="project" value="TreeGrafter"/>
</dbReference>
<dbReference type="AlphaFoldDB" id="A0A482VZM7"/>
<proteinExistence type="predicted"/>
<name>A0A482VZM7_ASBVE</name>
<dbReference type="PANTHER" id="PTHR21879">
    <property type="entry name" value="FI03362P-RELATED-RELATED"/>
    <property type="match status" value="1"/>
</dbReference>
<keyword evidence="1" id="KW-1133">Transmembrane helix</keyword>
<dbReference type="Pfam" id="PF07898">
    <property type="entry name" value="DUF1676"/>
    <property type="match status" value="1"/>
</dbReference>
<dbReference type="STRING" id="1661398.A0A482VZM7"/>
<evidence type="ECO:0000256" key="1">
    <source>
        <dbReference type="SAM" id="Phobius"/>
    </source>
</evidence>
<reference evidence="3 4" key="1">
    <citation type="submission" date="2017-03" db="EMBL/GenBank/DDBJ databases">
        <title>Genome of the blue death feigning beetle - Asbolus verrucosus.</title>
        <authorList>
            <person name="Rider S.D."/>
        </authorList>
    </citation>
    <scope>NUCLEOTIDE SEQUENCE [LARGE SCALE GENOMIC DNA]</scope>
    <source>
        <strain evidence="3">Butters</strain>
        <tissue evidence="3">Head and leg muscle</tissue>
    </source>
</reference>
<comment type="caution">
    <text evidence="3">The sequence shown here is derived from an EMBL/GenBank/DDBJ whole genome shotgun (WGS) entry which is preliminary data.</text>
</comment>
<dbReference type="EMBL" id="QDEB01049496">
    <property type="protein sequence ID" value="RZC37777.1"/>
    <property type="molecule type" value="Genomic_DNA"/>
</dbReference>
<feature type="transmembrane region" description="Helical" evidence="1">
    <location>
        <begin position="146"/>
        <end position="169"/>
    </location>
</feature>
<evidence type="ECO:0000313" key="4">
    <source>
        <dbReference type="Proteomes" id="UP000292052"/>
    </source>
</evidence>
<feature type="chain" id="PRO_5019771533" description="Osiris 19" evidence="2">
    <location>
        <begin position="19"/>
        <end position="243"/>
    </location>
</feature>
<keyword evidence="2" id="KW-0732">Signal</keyword>
<sequence length="243" mass="26985">MASIRVCVLLALVTLSSASPTFWKGTPFQTTIEEMRSLCTEDDPIACLKYKAISFLDSILRKDNFQISESVEVKRNSYTPNEITSRSESSIESNVEEYIKSHDVTFNLPIGPKLTLGARNLDNDEIDLKLNFGSEAQARKSKLKKIVIPILVFVLLKAMTLVPLALGVLGLKAWNALQLSFFSFMLAVGLAVFQLCKKIAAEHSPPQISAHPPWESAYNNYAARSFNVNSDAQELAYSAHIQQ</sequence>
<feature type="signal peptide" evidence="2">
    <location>
        <begin position="1"/>
        <end position="18"/>
    </location>
</feature>
<evidence type="ECO:0008006" key="5">
    <source>
        <dbReference type="Google" id="ProtNLM"/>
    </source>
</evidence>
<keyword evidence="1" id="KW-0812">Transmembrane</keyword>
<evidence type="ECO:0000313" key="3">
    <source>
        <dbReference type="EMBL" id="RZC37777.1"/>
    </source>
</evidence>
<dbReference type="OrthoDB" id="6622845at2759"/>
<keyword evidence="1" id="KW-0472">Membrane</keyword>
<organism evidence="3 4">
    <name type="scientific">Asbolus verrucosus</name>
    <name type="common">Desert ironclad beetle</name>
    <dbReference type="NCBI Taxonomy" id="1661398"/>
    <lineage>
        <taxon>Eukaryota</taxon>
        <taxon>Metazoa</taxon>
        <taxon>Ecdysozoa</taxon>
        <taxon>Arthropoda</taxon>
        <taxon>Hexapoda</taxon>
        <taxon>Insecta</taxon>
        <taxon>Pterygota</taxon>
        <taxon>Neoptera</taxon>
        <taxon>Endopterygota</taxon>
        <taxon>Coleoptera</taxon>
        <taxon>Polyphaga</taxon>
        <taxon>Cucujiformia</taxon>
        <taxon>Tenebrionidae</taxon>
        <taxon>Pimeliinae</taxon>
        <taxon>Asbolus</taxon>
    </lineage>
</organism>
<gene>
    <name evidence="3" type="ORF">BDFB_010887</name>
</gene>
<protein>
    <recommendedName>
        <fullName evidence="5">Osiris 19</fullName>
    </recommendedName>
</protein>
<dbReference type="Proteomes" id="UP000292052">
    <property type="component" value="Unassembled WGS sequence"/>
</dbReference>
<feature type="transmembrane region" description="Helical" evidence="1">
    <location>
        <begin position="176"/>
        <end position="195"/>
    </location>
</feature>